<evidence type="ECO:0000256" key="3">
    <source>
        <dbReference type="ARBA" id="ARBA00022553"/>
    </source>
</evidence>
<organism evidence="13 14">
    <name type="scientific">Variovorax ginsengisoli</name>
    <dbReference type="NCBI Taxonomy" id="363844"/>
    <lineage>
        <taxon>Bacteria</taxon>
        <taxon>Pseudomonadati</taxon>
        <taxon>Pseudomonadota</taxon>
        <taxon>Betaproteobacteria</taxon>
        <taxon>Burkholderiales</taxon>
        <taxon>Comamonadaceae</taxon>
        <taxon>Variovorax</taxon>
    </lineage>
</organism>
<keyword evidence="7" id="KW-0804">Transcription</keyword>
<dbReference type="RefSeq" id="WP_301811554.1">
    <property type="nucleotide sequence ID" value="NZ_JAUJZH010000012.1"/>
</dbReference>
<dbReference type="InterPro" id="IPR000792">
    <property type="entry name" value="Tscrpt_reg_LuxR_C"/>
</dbReference>
<dbReference type="SMART" id="SM00387">
    <property type="entry name" value="HATPase_c"/>
    <property type="match status" value="1"/>
</dbReference>
<evidence type="ECO:0000313" key="14">
    <source>
        <dbReference type="Proteomes" id="UP001169027"/>
    </source>
</evidence>
<dbReference type="EMBL" id="JAUKVY010000012">
    <property type="protein sequence ID" value="MDO1534199.1"/>
    <property type="molecule type" value="Genomic_DNA"/>
</dbReference>
<dbReference type="PANTHER" id="PTHR43547:SF2">
    <property type="entry name" value="HYBRID SIGNAL TRANSDUCTION HISTIDINE KINASE C"/>
    <property type="match status" value="1"/>
</dbReference>
<dbReference type="Pfam" id="PF01590">
    <property type="entry name" value="GAF"/>
    <property type="match status" value="1"/>
</dbReference>
<evidence type="ECO:0000256" key="7">
    <source>
        <dbReference type="ARBA" id="ARBA00023163"/>
    </source>
</evidence>
<dbReference type="EC" id="2.7.13.3" evidence="2"/>
<dbReference type="InterPro" id="IPR036097">
    <property type="entry name" value="HisK_dim/P_sf"/>
</dbReference>
<sequence>MRQAQASSATGVHAAQGRAEAVLLERHAFERLLAQLSERMGDIAEPDVLARTEWALSRLLAFLDCDRCTFSEFVAGDYLNVLCSVGSVDFGALPRGRFQQPFRWFIDALRSGRIVALSNLPDELPPEAIEEAEHCRRTGLRSHISIPVRIGGRVTSVLSFAAVRRERSWPPEMVDRLRIVGDLIGSSVALARAEEEVRQLRHRIWHADRVQRVGALTAAIAHEVNQPLAAILSNAQAGLQYLARGDAAPEAIRDILGSVVREGKRAAETIRTMRALIRRDETRRERIDLAAALGEAERLLDSEFAGHGVRLETAFDPACWVLADKVQMEQVGLNLLLNAAAAVRDAPPASRLVRLQVSRGEEGKVRMSVRDAGKGIAPQDLGSIFEPFWTTGQEGLGLGLAICRSIVEAHGGRIWAESNPEGGATFSVELPAAALDRDASQPARDEPMAAAAVPASQAGGEAVVCVIDDDPEVRGSLLRLLDGAGWRGVGYASAEEFLGNPPAGEPACILLDVQMPGLFGPQLHRRLLEGGCAPPVIFITGRSDVAAGVDAMKRGAADFLEKPVDGEVLLAALRRAVERHAGERRQALAQDAAKERIARLSPREREIMRHVVRGRLNKQIAADLLIAEQTVKQHRGRVMEKVGVHSVAELVRICEAAGLAAEPPLLQQPAGPLEPVDDPTSVTAIPR</sequence>
<keyword evidence="4" id="KW-0808">Transferase</keyword>
<dbReference type="Pfam" id="PF02518">
    <property type="entry name" value="HATPase_c"/>
    <property type="match status" value="1"/>
</dbReference>
<dbReference type="InterPro" id="IPR003018">
    <property type="entry name" value="GAF"/>
</dbReference>
<dbReference type="SUPFAM" id="SSF52172">
    <property type="entry name" value="CheY-like"/>
    <property type="match status" value="1"/>
</dbReference>
<dbReference type="CDD" id="cd06170">
    <property type="entry name" value="LuxR_C_like"/>
    <property type="match status" value="1"/>
</dbReference>
<protein>
    <recommendedName>
        <fullName evidence="2">histidine kinase</fullName>
        <ecNumber evidence="2">2.7.13.3</ecNumber>
    </recommendedName>
</protein>
<evidence type="ECO:0000313" key="13">
    <source>
        <dbReference type="EMBL" id="MDO1534199.1"/>
    </source>
</evidence>
<dbReference type="SMART" id="SM00448">
    <property type="entry name" value="REC"/>
    <property type="match status" value="1"/>
</dbReference>
<dbReference type="SUPFAM" id="SSF55874">
    <property type="entry name" value="ATPase domain of HSP90 chaperone/DNA topoisomerase II/histidine kinase"/>
    <property type="match status" value="1"/>
</dbReference>
<gene>
    <name evidence="13" type="ORF">Q2T77_18080</name>
</gene>
<evidence type="ECO:0000256" key="5">
    <source>
        <dbReference type="ARBA" id="ARBA00022777"/>
    </source>
</evidence>
<dbReference type="GO" id="GO:0005524">
    <property type="term" value="F:ATP binding"/>
    <property type="evidence" value="ECO:0007669"/>
    <property type="project" value="UniProtKB-KW"/>
</dbReference>
<dbReference type="PRINTS" id="PR00344">
    <property type="entry name" value="BCTRLSENSOR"/>
</dbReference>
<dbReference type="PROSITE" id="PS00622">
    <property type="entry name" value="HTH_LUXR_1"/>
    <property type="match status" value="1"/>
</dbReference>
<feature type="domain" description="Histidine kinase" evidence="11">
    <location>
        <begin position="219"/>
        <end position="434"/>
    </location>
</feature>
<dbReference type="InterPro" id="IPR003661">
    <property type="entry name" value="HisK_dim/P_dom"/>
</dbReference>
<evidence type="ECO:0000259" key="10">
    <source>
        <dbReference type="PROSITE" id="PS50043"/>
    </source>
</evidence>
<dbReference type="InterPro" id="IPR011006">
    <property type="entry name" value="CheY-like_superfamily"/>
</dbReference>
<feature type="domain" description="Response regulatory" evidence="12">
    <location>
        <begin position="463"/>
        <end position="577"/>
    </location>
</feature>
<evidence type="ECO:0000256" key="1">
    <source>
        <dbReference type="ARBA" id="ARBA00000085"/>
    </source>
</evidence>
<dbReference type="InterPro" id="IPR004358">
    <property type="entry name" value="Sig_transdc_His_kin-like_C"/>
</dbReference>
<keyword evidence="14" id="KW-1185">Reference proteome</keyword>
<feature type="region of interest" description="Disordered" evidence="9">
    <location>
        <begin position="665"/>
        <end position="687"/>
    </location>
</feature>
<keyword evidence="3 8" id="KW-0597">Phosphoprotein</keyword>
<dbReference type="Gene3D" id="3.30.450.40">
    <property type="match status" value="1"/>
</dbReference>
<proteinExistence type="predicted"/>
<dbReference type="PROSITE" id="PS50043">
    <property type="entry name" value="HTH_LUXR_2"/>
    <property type="match status" value="1"/>
</dbReference>
<dbReference type="Pfam" id="PF00072">
    <property type="entry name" value="Response_reg"/>
    <property type="match status" value="1"/>
</dbReference>
<evidence type="ECO:0000256" key="9">
    <source>
        <dbReference type="SAM" id="MobiDB-lite"/>
    </source>
</evidence>
<dbReference type="Pfam" id="PF00196">
    <property type="entry name" value="GerE"/>
    <property type="match status" value="1"/>
</dbReference>
<dbReference type="Pfam" id="PF00512">
    <property type="entry name" value="HisKA"/>
    <property type="match status" value="1"/>
</dbReference>
<dbReference type="InterPro" id="IPR036890">
    <property type="entry name" value="HATPase_C_sf"/>
</dbReference>
<name>A0ABT8S7D0_9BURK</name>
<accession>A0ABT8S7D0</accession>
<dbReference type="SUPFAM" id="SSF55781">
    <property type="entry name" value="GAF domain-like"/>
    <property type="match status" value="1"/>
</dbReference>
<dbReference type="PRINTS" id="PR00038">
    <property type="entry name" value="HTHLUXR"/>
</dbReference>
<evidence type="ECO:0000256" key="4">
    <source>
        <dbReference type="ARBA" id="ARBA00022679"/>
    </source>
</evidence>
<dbReference type="SMART" id="SM00421">
    <property type="entry name" value="HTH_LUXR"/>
    <property type="match status" value="1"/>
</dbReference>
<evidence type="ECO:0000256" key="2">
    <source>
        <dbReference type="ARBA" id="ARBA00012438"/>
    </source>
</evidence>
<evidence type="ECO:0000259" key="12">
    <source>
        <dbReference type="PROSITE" id="PS50110"/>
    </source>
</evidence>
<dbReference type="SMART" id="SM00065">
    <property type="entry name" value="GAF"/>
    <property type="match status" value="1"/>
</dbReference>
<keyword evidence="5" id="KW-0418">Kinase</keyword>
<evidence type="ECO:0000256" key="6">
    <source>
        <dbReference type="ARBA" id="ARBA00023015"/>
    </source>
</evidence>
<dbReference type="Gene3D" id="1.10.10.10">
    <property type="entry name" value="Winged helix-like DNA-binding domain superfamily/Winged helix DNA-binding domain"/>
    <property type="match status" value="1"/>
</dbReference>
<reference evidence="13" key="1">
    <citation type="submission" date="2023-06" db="EMBL/GenBank/DDBJ databases">
        <authorList>
            <person name="Jiang Y."/>
            <person name="Liu Q."/>
        </authorList>
    </citation>
    <scope>NUCLEOTIDE SEQUENCE</scope>
    <source>
        <strain evidence="13">CGMCC 1.12090</strain>
    </source>
</reference>
<dbReference type="InterPro" id="IPR036388">
    <property type="entry name" value="WH-like_DNA-bd_sf"/>
</dbReference>
<dbReference type="Proteomes" id="UP001169027">
    <property type="component" value="Unassembled WGS sequence"/>
</dbReference>
<evidence type="ECO:0000256" key="8">
    <source>
        <dbReference type="PROSITE-ProRule" id="PRU00169"/>
    </source>
</evidence>
<comment type="catalytic activity">
    <reaction evidence="1">
        <text>ATP + protein L-histidine = ADP + protein N-phospho-L-histidine.</text>
        <dbReference type="EC" id="2.7.13.3"/>
    </reaction>
</comment>
<dbReference type="InterPro" id="IPR029016">
    <property type="entry name" value="GAF-like_dom_sf"/>
</dbReference>
<dbReference type="CDD" id="cd00082">
    <property type="entry name" value="HisKA"/>
    <property type="match status" value="1"/>
</dbReference>
<dbReference type="InterPro" id="IPR003594">
    <property type="entry name" value="HATPase_dom"/>
</dbReference>
<dbReference type="InterPro" id="IPR005467">
    <property type="entry name" value="His_kinase_dom"/>
</dbReference>
<feature type="modified residue" description="4-aspartylphosphate" evidence="8">
    <location>
        <position position="512"/>
    </location>
</feature>
<keyword evidence="13" id="KW-0067">ATP-binding</keyword>
<evidence type="ECO:0000259" key="11">
    <source>
        <dbReference type="PROSITE" id="PS50109"/>
    </source>
</evidence>
<dbReference type="Gene3D" id="1.10.287.130">
    <property type="match status" value="1"/>
</dbReference>
<feature type="compositionally biased region" description="Low complexity" evidence="9">
    <location>
        <begin position="665"/>
        <end position="674"/>
    </location>
</feature>
<dbReference type="PROSITE" id="PS50109">
    <property type="entry name" value="HIS_KIN"/>
    <property type="match status" value="1"/>
</dbReference>
<dbReference type="SUPFAM" id="SSF47384">
    <property type="entry name" value="Homodimeric domain of signal transducing histidine kinase"/>
    <property type="match status" value="1"/>
</dbReference>
<dbReference type="Gene3D" id="3.30.565.10">
    <property type="entry name" value="Histidine kinase-like ATPase, C-terminal domain"/>
    <property type="match status" value="1"/>
</dbReference>
<keyword evidence="13" id="KW-0547">Nucleotide-binding</keyword>
<dbReference type="SMART" id="SM00388">
    <property type="entry name" value="HisKA"/>
    <property type="match status" value="1"/>
</dbReference>
<dbReference type="PANTHER" id="PTHR43547">
    <property type="entry name" value="TWO-COMPONENT HISTIDINE KINASE"/>
    <property type="match status" value="1"/>
</dbReference>
<dbReference type="PROSITE" id="PS50110">
    <property type="entry name" value="RESPONSE_REGULATORY"/>
    <property type="match status" value="1"/>
</dbReference>
<dbReference type="InterPro" id="IPR001789">
    <property type="entry name" value="Sig_transdc_resp-reg_receiver"/>
</dbReference>
<dbReference type="Gene3D" id="3.40.50.2300">
    <property type="match status" value="1"/>
</dbReference>
<keyword evidence="6" id="KW-0805">Transcription regulation</keyword>
<feature type="domain" description="HTH luxR-type" evidence="10">
    <location>
        <begin position="593"/>
        <end position="658"/>
    </location>
</feature>
<comment type="caution">
    <text evidence="13">The sequence shown here is derived from an EMBL/GenBank/DDBJ whole genome shotgun (WGS) entry which is preliminary data.</text>
</comment>